<feature type="DNA-binding region" description="OmpR/PhoB-type" evidence="7">
    <location>
        <begin position="128"/>
        <end position="227"/>
    </location>
</feature>
<evidence type="ECO:0000256" key="1">
    <source>
        <dbReference type="ARBA" id="ARBA00022553"/>
    </source>
</evidence>
<dbReference type="PANTHER" id="PTHR48111">
    <property type="entry name" value="REGULATOR OF RPOS"/>
    <property type="match status" value="1"/>
</dbReference>
<dbReference type="HOGENOM" id="CLU_000445_30_4_5"/>
<gene>
    <name evidence="10" type="ORF">RGR602_PC00072</name>
</gene>
<feature type="domain" description="Response regulatory" evidence="8">
    <location>
        <begin position="4"/>
        <end position="118"/>
    </location>
</feature>
<dbReference type="GO" id="GO:0005829">
    <property type="term" value="C:cytosol"/>
    <property type="evidence" value="ECO:0007669"/>
    <property type="project" value="TreeGrafter"/>
</dbReference>
<keyword evidence="5" id="KW-0804">Transcription</keyword>
<evidence type="ECO:0000256" key="3">
    <source>
        <dbReference type="ARBA" id="ARBA00023015"/>
    </source>
</evidence>
<evidence type="ECO:0000256" key="7">
    <source>
        <dbReference type="PROSITE-ProRule" id="PRU01091"/>
    </source>
</evidence>
<dbReference type="InterPro" id="IPR039420">
    <property type="entry name" value="WalR-like"/>
</dbReference>
<accession>A0A0B4X802</accession>
<protein>
    <submittedName>
        <fullName evidence="10">Response regulator CheY-like domain-containing protein</fullName>
    </submittedName>
</protein>
<dbReference type="InterPro" id="IPR016032">
    <property type="entry name" value="Sig_transdc_resp-reg_C-effctor"/>
</dbReference>
<dbReference type="CDD" id="cd00383">
    <property type="entry name" value="trans_reg_C"/>
    <property type="match status" value="1"/>
</dbReference>
<dbReference type="InterPro" id="IPR001867">
    <property type="entry name" value="OmpR/PhoB-type_DNA-bd"/>
</dbReference>
<feature type="modified residue" description="4-aspartylphosphate" evidence="6">
    <location>
        <position position="53"/>
    </location>
</feature>
<evidence type="ECO:0000259" key="9">
    <source>
        <dbReference type="PROSITE" id="PS51755"/>
    </source>
</evidence>
<evidence type="ECO:0000256" key="2">
    <source>
        <dbReference type="ARBA" id="ARBA00023012"/>
    </source>
</evidence>
<dbReference type="PROSITE" id="PS50110">
    <property type="entry name" value="RESPONSE_REGULATORY"/>
    <property type="match status" value="1"/>
</dbReference>
<proteinExistence type="predicted"/>
<keyword evidence="1 6" id="KW-0597">Phosphoprotein</keyword>
<evidence type="ECO:0000313" key="11">
    <source>
        <dbReference type="Proteomes" id="UP000031368"/>
    </source>
</evidence>
<dbReference type="AlphaFoldDB" id="A0A0B4X802"/>
<dbReference type="Proteomes" id="UP000031368">
    <property type="component" value="Plasmid pRgalR602c"/>
</dbReference>
<organism evidence="10 11">
    <name type="scientific">Rhizobium gallicum bv. gallicum R602sp</name>
    <dbReference type="NCBI Taxonomy" id="1041138"/>
    <lineage>
        <taxon>Bacteria</taxon>
        <taxon>Pseudomonadati</taxon>
        <taxon>Pseudomonadota</taxon>
        <taxon>Alphaproteobacteria</taxon>
        <taxon>Hyphomicrobiales</taxon>
        <taxon>Rhizobiaceae</taxon>
        <taxon>Rhizobium/Agrobacterium group</taxon>
        <taxon>Rhizobium</taxon>
    </lineage>
</organism>
<dbReference type="KEGG" id="rga:RGR602_PC00072"/>
<dbReference type="InterPro" id="IPR011006">
    <property type="entry name" value="CheY-like_superfamily"/>
</dbReference>
<feature type="domain" description="OmpR/PhoB-type" evidence="9">
    <location>
        <begin position="128"/>
        <end position="227"/>
    </location>
</feature>
<evidence type="ECO:0000256" key="5">
    <source>
        <dbReference type="ARBA" id="ARBA00023163"/>
    </source>
</evidence>
<evidence type="ECO:0000313" key="10">
    <source>
        <dbReference type="EMBL" id="AJD44119.1"/>
    </source>
</evidence>
<dbReference type="GO" id="GO:0032993">
    <property type="term" value="C:protein-DNA complex"/>
    <property type="evidence" value="ECO:0007669"/>
    <property type="project" value="TreeGrafter"/>
</dbReference>
<dbReference type="Pfam" id="PF00486">
    <property type="entry name" value="Trans_reg_C"/>
    <property type="match status" value="1"/>
</dbReference>
<reference evidence="10 11" key="1">
    <citation type="submission" date="2013-11" db="EMBL/GenBank/DDBJ databases">
        <title>Complete genome sequence of Rhizobium gallicum bv. gallicum R602.</title>
        <authorList>
            <person name="Bustos P."/>
            <person name="Santamaria R.I."/>
            <person name="Lozano L."/>
            <person name="Acosta J.L."/>
            <person name="Ormeno-Orrillo E."/>
            <person name="Rogel M.A."/>
            <person name="Romero D."/>
            <person name="Cevallos M.A."/>
            <person name="Martinez-Romero E."/>
            <person name="Gonzalez V."/>
        </authorList>
    </citation>
    <scope>NUCLEOTIDE SEQUENCE [LARGE SCALE GENOMIC DNA]</scope>
    <source>
        <strain evidence="10 11">R602</strain>
        <plasmid evidence="10 11">pRgalR602c</plasmid>
    </source>
</reference>
<dbReference type="GO" id="GO:0000156">
    <property type="term" value="F:phosphorelay response regulator activity"/>
    <property type="evidence" value="ECO:0007669"/>
    <property type="project" value="TreeGrafter"/>
</dbReference>
<dbReference type="SUPFAM" id="SSF46894">
    <property type="entry name" value="C-terminal effector domain of the bipartite response regulators"/>
    <property type="match status" value="1"/>
</dbReference>
<dbReference type="RefSeq" id="WP_040114557.1">
    <property type="nucleotide sequence ID" value="NZ_CP006880.1"/>
</dbReference>
<name>A0A0B4X802_9HYPH</name>
<dbReference type="GO" id="GO:0000976">
    <property type="term" value="F:transcription cis-regulatory region binding"/>
    <property type="evidence" value="ECO:0007669"/>
    <property type="project" value="TreeGrafter"/>
</dbReference>
<dbReference type="PANTHER" id="PTHR48111:SF1">
    <property type="entry name" value="TWO-COMPONENT RESPONSE REGULATOR ORR33"/>
    <property type="match status" value="1"/>
</dbReference>
<sequence>MTPRIAILSTDADYYLMLSHVLLAAGYSTVLADGSEAALALIAEKKIEVLLIDCQPASSILSDLSDRLKASGRSTDVLVVALVAEGVPYIDILKAEIDESFIRPMKPEWLLSYLHGRLKAGPHDVAGRPAISGPDDLRLDTAARRALANDKPVGLSPIEFRILSTLMSTPGRVFGRPELIEAVWPKANFVDPRTVDVHVARLRRSLHDALGREVIRTVRGEGYAVDMKE</sequence>
<dbReference type="Gene3D" id="1.10.10.10">
    <property type="entry name" value="Winged helix-like DNA-binding domain superfamily/Winged helix DNA-binding domain"/>
    <property type="match status" value="1"/>
</dbReference>
<dbReference type="GO" id="GO:0006355">
    <property type="term" value="P:regulation of DNA-templated transcription"/>
    <property type="evidence" value="ECO:0007669"/>
    <property type="project" value="InterPro"/>
</dbReference>
<dbReference type="SUPFAM" id="SSF52172">
    <property type="entry name" value="CheY-like"/>
    <property type="match status" value="1"/>
</dbReference>
<keyword evidence="11" id="KW-1185">Reference proteome</keyword>
<keyword evidence="3" id="KW-0805">Transcription regulation</keyword>
<dbReference type="SMART" id="SM00862">
    <property type="entry name" value="Trans_reg_C"/>
    <property type="match status" value="1"/>
</dbReference>
<dbReference type="EMBL" id="CP006880">
    <property type="protein sequence ID" value="AJD44119.1"/>
    <property type="molecule type" value="Genomic_DNA"/>
</dbReference>
<evidence type="ECO:0000256" key="6">
    <source>
        <dbReference type="PROSITE-ProRule" id="PRU00169"/>
    </source>
</evidence>
<evidence type="ECO:0000256" key="4">
    <source>
        <dbReference type="ARBA" id="ARBA00023125"/>
    </source>
</evidence>
<evidence type="ECO:0000259" key="8">
    <source>
        <dbReference type="PROSITE" id="PS50110"/>
    </source>
</evidence>
<dbReference type="InterPro" id="IPR036388">
    <property type="entry name" value="WH-like_DNA-bd_sf"/>
</dbReference>
<dbReference type="PROSITE" id="PS51755">
    <property type="entry name" value="OMPR_PHOB"/>
    <property type="match status" value="1"/>
</dbReference>
<geneLocation type="plasmid" evidence="10 11">
    <name>pRgalR602c</name>
</geneLocation>
<dbReference type="Gene3D" id="3.40.50.2300">
    <property type="match status" value="1"/>
</dbReference>
<dbReference type="InterPro" id="IPR001789">
    <property type="entry name" value="Sig_transdc_resp-reg_receiver"/>
</dbReference>
<keyword evidence="4 7" id="KW-0238">DNA-binding</keyword>
<keyword evidence="10" id="KW-0614">Plasmid</keyword>
<keyword evidence="2" id="KW-0902">Two-component regulatory system</keyword>